<feature type="chain" id="PRO_5002064473" evidence="1">
    <location>
        <begin position="23"/>
        <end position="72"/>
    </location>
</feature>
<organism evidence="2">
    <name type="scientific">Arundo donax</name>
    <name type="common">Giant reed</name>
    <name type="synonym">Donax arundinaceus</name>
    <dbReference type="NCBI Taxonomy" id="35708"/>
    <lineage>
        <taxon>Eukaryota</taxon>
        <taxon>Viridiplantae</taxon>
        <taxon>Streptophyta</taxon>
        <taxon>Embryophyta</taxon>
        <taxon>Tracheophyta</taxon>
        <taxon>Spermatophyta</taxon>
        <taxon>Magnoliopsida</taxon>
        <taxon>Liliopsida</taxon>
        <taxon>Poales</taxon>
        <taxon>Poaceae</taxon>
        <taxon>PACMAD clade</taxon>
        <taxon>Arundinoideae</taxon>
        <taxon>Arundineae</taxon>
        <taxon>Arundo</taxon>
    </lineage>
</organism>
<sequence>MSRSTACISLCILSASLTFTACASTLSSRSRFSASMRCASIFFASSSFFKSTRASSFSLILALQVFTTASNL</sequence>
<evidence type="ECO:0000313" key="2">
    <source>
        <dbReference type="EMBL" id="JAE03074.1"/>
    </source>
</evidence>
<protein>
    <submittedName>
        <fullName evidence="2">Pco120628</fullName>
    </submittedName>
</protein>
<reference evidence="2" key="2">
    <citation type="journal article" date="2015" name="Data Brief">
        <title>Shoot transcriptome of the giant reed, Arundo donax.</title>
        <authorList>
            <person name="Barrero R.A."/>
            <person name="Guerrero F.D."/>
            <person name="Moolhuijzen P."/>
            <person name="Goolsby J.A."/>
            <person name="Tidwell J."/>
            <person name="Bellgard S.E."/>
            <person name="Bellgard M.I."/>
        </authorList>
    </citation>
    <scope>NUCLEOTIDE SEQUENCE</scope>
    <source>
        <tissue evidence="2">Shoot tissue taken approximately 20 cm above the soil surface</tissue>
    </source>
</reference>
<evidence type="ECO:0000256" key="1">
    <source>
        <dbReference type="SAM" id="SignalP"/>
    </source>
</evidence>
<feature type="signal peptide" evidence="1">
    <location>
        <begin position="1"/>
        <end position="22"/>
    </location>
</feature>
<reference evidence="2" key="1">
    <citation type="submission" date="2014-09" db="EMBL/GenBank/DDBJ databases">
        <authorList>
            <person name="Magalhaes I.L.F."/>
            <person name="Oliveira U."/>
            <person name="Santos F.R."/>
            <person name="Vidigal T.H.D.A."/>
            <person name="Brescovit A.D."/>
            <person name="Santos A.J."/>
        </authorList>
    </citation>
    <scope>NUCLEOTIDE SEQUENCE</scope>
    <source>
        <tissue evidence="2">Shoot tissue taken approximately 20 cm above the soil surface</tissue>
    </source>
</reference>
<accession>A0A0A9EVR3</accession>
<dbReference type="PROSITE" id="PS51257">
    <property type="entry name" value="PROKAR_LIPOPROTEIN"/>
    <property type="match status" value="1"/>
</dbReference>
<keyword evidence="1" id="KW-0732">Signal</keyword>
<dbReference type="EMBL" id="GBRH01194822">
    <property type="protein sequence ID" value="JAE03074.1"/>
    <property type="molecule type" value="Transcribed_RNA"/>
</dbReference>
<dbReference type="AlphaFoldDB" id="A0A0A9EVR3"/>
<name>A0A0A9EVR3_ARUDO</name>
<proteinExistence type="predicted"/>